<organism evidence="1 2">
    <name type="scientific">Rhizocola hellebori</name>
    <dbReference type="NCBI Taxonomy" id="1392758"/>
    <lineage>
        <taxon>Bacteria</taxon>
        <taxon>Bacillati</taxon>
        <taxon>Actinomycetota</taxon>
        <taxon>Actinomycetes</taxon>
        <taxon>Micromonosporales</taxon>
        <taxon>Micromonosporaceae</taxon>
        <taxon>Rhizocola</taxon>
    </lineage>
</organism>
<gene>
    <name evidence="1" type="ORF">Rhe02_95340</name>
</gene>
<dbReference type="RefSeq" id="WP_203915185.1">
    <property type="nucleotide sequence ID" value="NZ_BONY01000135.1"/>
</dbReference>
<evidence type="ECO:0000313" key="1">
    <source>
        <dbReference type="EMBL" id="GIH11467.1"/>
    </source>
</evidence>
<evidence type="ECO:0000313" key="2">
    <source>
        <dbReference type="Proteomes" id="UP000612899"/>
    </source>
</evidence>
<dbReference type="EMBL" id="BONY01000135">
    <property type="protein sequence ID" value="GIH11467.1"/>
    <property type="molecule type" value="Genomic_DNA"/>
</dbReference>
<sequence length="105" mass="11434">MTLPAALAAFLGAGLVPSPSRVDMARALATARLCVASYLNRQEPLASWLACEIRARGLRENAAVLAVLEIPAERDRAARDYLRRHPTHSAELYELLAAKPLRSTV</sequence>
<keyword evidence="2" id="KW-1185">Reference proteome</keyword>
<dbReference type="AlphaFoldDB" id="A0A8J3QKV0"/>
<protein>
    <submittedName>
        <fullName evidence="1">Uncharacterized protein</fullName>
    </submittedName>
</protein>
<accession>A0A8J3QKV0</accession>
<proteinExistence type="predicted"/>
<reference evidence="1" key="1">
    <citation type="submission" date="2021-01" db="EMBL/GenBank/DDBJ databases">
        <title>Whole genome shotgun sequence of Rhizocola hellebori NBRC 109834.</title>
        <authorList>
            <person name="Komaki H."/>
            <person name="Tamura T."/>
        </authorList>
    </citation>
    <scope>NUCLEOTIDE SEQUENCE</scope>
    <source>
        <strain evidence="1">NBRC 109834</strain>
    </source>
</reference>
<name>A0A8J3QKV0_9ACTN</name>
<comment type="caution">
    <text evidence="1">The sequence shown here is derived from an EMBL/GenBank/DDBJ whole genome shotgun (WGS) entry which is preliminary data.</text>
</comment>
<dbReference type="Proteomes" id="UP000612899">
    <property type="component" value="Unassembled WGS sequence"/>
</dbReference>